<protein>
    <submittedName>
        <fullName evidence="1">Uncharacterized protein</fullName>
    </submittedName>
</protein>
<gene>
    <name evidence="1" type="ORF">CALMAC_LOCUS16303</name>
</gene>
<keyword evidence="2" id="KW-1185">Reference proteome</keyword>
<dbReference type="AlphaFoldDB" id="A0A653DC44"/>
<dbReference type="EMBL" id="CAACVG010011291">
    <property type="protein sequence ID" value="VEN57754.1"/>
    <property type="molecule type" value="Genomic_DNA"/>
</dbReference>
<accession>A0A653DC44</accession>
<name>A0A653DC44_CALMS</name>
<evidence type="ECO:0000313" key="1">
    <source>
        <dbReference type="EMBL" id="VEN57754.1"/>
    </source>
</evidence>
<sequence>MTSTQLLSLKFGFYLLQPATYRATVDREVPAYFEYWQYTQMMVETLWLKKGVIPHECSYELGMKTTKHLRNKRFRLCV</sequence>
<dbReference type="Proteomes" id="UP000410492">
    <property type="component" value="Unassembled WGS sequence"/>
</dbReference>
<proteinExistence type="predicted"/>
<evidence type="ECO:0000313" key="2">
    <source>
        <dbReference type="Proteomes" id="UP000410492"/>
    </source>
</evidence>
<reference evidence="1 2" key="1">
    <citation type="submission" date="2019-01" db="EMBL/GenBank/DDBJ databases">
        <authorList>
            <person name="Sayadi A."/>
        </authorList>
    </citation>
    <scope>NUCLEOTIDE SEQUENCE [LARGE SCALE GENOMIC DNA]</scope>
</reference>
<organism evidence="1 2">
    <name type="scientific">Callosobruchus maculatus</name>
    <name type="common">Southern cowpea weevil</name>
    <name type="synonym">Pulse bruchid</name>
    <dbReference type="NCBI Taxonomy" id="64391"/>
    <lineage>
        <taxon>Eukaryota</taxon>
        <taxon>Metazoa</taxon>
        <taxon>Ecdysozoa</taxon>
        <taxon>Arthropoda</taxon>
        <taxon>Hexapoda</taxon>
        <taxon>Insecta</taxon>
        <taxon>Pterygota</taxon>
        <taxon>Neoptera</taxon>
        <taxon>Endopterygota</taxon>
        <taxon>Coleoptera</taxon>
        <taxon>Polyphaga</taxon>
        <taxon>Cucujiformia</taxon>
        <taxon>Chrysomeloidea</taxon>
        <taxon>Chrysomelidae</taxon>
        <taxon>Bruchinae</taxon>
        <taxon>Bruchini</taxon>
        <taxon>Callosobruchus</taxon>
    </lineage>
</organism>